<organism evidence="3">
    <name type="scientific">Haemonchus placei</name>
    <name type="common">Barber's pole worm</name>
    <dbReference type="NCBI Taxonomy" id="6290"/>
    <lineage>
        <taxon>Eukaryota</taxon>
        <taxon>Metazoa</taxon>
        <taxon>Ecdysozoa</taxon>
        <taxon>Nematoda</taxon>
        <taxon>Chromadorea</taxon>
        <taxon>Rhabditida</taxon>
        <taxon>Rhabditina</taxon>
        <taxon>Rhabditomorpha</taxon>
        <taxon>Strongyloidea</taxon>
        <taxon>Trichostrongylidae</taxon>
        <taxon>Haemonchus</taxon>
    </lineage>
</organism>
<evidence type="ECO:0000313" key="1">
    <source>
        <dbReference type="EMBL" id="VDO50784.1"/>
    </source>
</evidence>
<name>A0A0N4WQW5_HAEPC</name>
<reference evidence="1 2" key="2">
    <citation type="submission" date="2018-11" db="EMBL/GenBank/DDBJ databases">
        <authorList>
            <consortium name="Pathogen Informatics"/>
        </authorList>
    </citation>
    <scope>NUCLEOTIDE SEQUENCE [LARGE SCALE GENOMIC DNA]</scope>
    <source>
        <strain evidence="1 2">MHpl1</strain>
    </source>
</reference>
<sequence>MKKLRGLVKFSEKLEDAIQCYTQLCVTESDYHSFQCQVKTLCRNTGKPFLQGSPRTLFLLSSRMCLLEDA</sequence>
<evidence type="ECO:0000313" key="2">
    <source>
        <dbReference type="Proteomes" id="UP000268014"/>
    </source>
</evidence>
<dbReference type="EMBL" id="UZAF01018354">
    <property type="protein sequence ID" value="VDO50784.1"/>
    <property type="molecule type" value="Genomic_DNA"/>
</dbReference>
<gene>
    <name evidence="1" type="ORF">HPLM_LOCUS13835</name>
</gene>
<dbReference type="OrthoDB" id="309640at2759"/>
<proteinExistence type="predicted"/>
<keyword evidence="2" id="KW-1185">Reference proteome</keyword>
<evidence type="ECO:0000313" key="3">
    <source>
        <dbReference type="WBParaSite" id="HPLM_0001384301-mRNA-1"/>
    </source>
</evidence>
<dbReference type="Proteomes" id="UP000268014">
    <property type="component" value="Unassembled WGS sequence"/>
</dbReference>
<accession>A0A0N4WQW5</accession>
<dbReference type="AlphaFoldDB" id="A0A0N4WQW5"/>
<reference evidence="3" key="1">
    <citation type="submission" date="2017-02" db="UniProtKB">
        <authorList>
            <consortium name="WormBaseParasite"/>
        </authorList>
    </citation>
    <scope>IDENTIFICATION</scope>
</reference>
<dbReference type="WBParaSite" id="HPLM_0001384301-mRNA-1">
    <property type="protein sequence ID" value="HPLM_0001384301-mRNA-1"/>
    <property type="gene ID" value="HPLM_0001384301"/>
</dbReference>
<protein>
    <submittedName>
        <fullName evidence="3">TPR_REGION domain-containing protein</fullName>
    </submittedName>
</protein>